<sequence length="55" mass="6143">RRTITNYPTGGEGNCPHLVEAIPWQLVKLEECIPEEEMDCGEGTQAPQVRCINSE</sequence>
<evidence type="ECO:0000313" key="1">
    <source>
        <dbReference type="EMBL" id="KAL0171335.1"/>
    </source>
</evidence>
<dbReference type="Proteomes" id="UP001529510">
    <property type="component" value="Unassembled WGS sequence"/>
</dbReference>
<organism evidence="1 2">
    <name type="scientific">Cirrhinus mrigala</name>
    <name type="common">Mrigala</name>
    <dbReference type="NCBI Taxonomy" id="683832"/>
    <lineage>
        <taxon>Eukaryota</taxon>
        <taxon>Metazoa</taxon>
        <taxon>Chordata</taxon>
        <taxon>Craniata</taxon>
        <taxon>Vertebrata</taxon>
        <taxon>Euteleostomi</taxon>
        <taxon>Actinopterygii</taxon>
        <taxon>Neopterygii</taxon>
        <taxon>Teleostei</taxon>
        <taxon>Ostariophysi</taxon>
        <taxon>Cypriniformes</taxon>
        <taxon>Cyprinidae</taxon>
        <taxon>Labeoninae</taxon>
        <taxon>Labeonini</taxon>
        <taxon>Cirrhinus</taxon>
    </lineage>
</organism>
<feature type="non-terminal residue" evidence="1">
    <location>
        <position position="55"/>
    </location>
</feature>
<comment type="caution">
    <text evidence="1">The sequence shown here is derived from an EMBL/GenBank/DDBJ whole genome shotgun (WGS) entry which is preliminary data.</text>
</comment>
<accession>A0ABD0PBU9</accession>
<reference evidence="1 2" key="1">
    <citation type="submission" date="2024-05" db="EMBL/GenBank/DDBJ databases">
        <title>Genome sequencing and assembly of Indian major carp, Cirrhinus mrigala (Hamilton, 1822).</title>
        <authorList>
            <person name="Mohindra V."/>
            <person name="Chowdhury L.M."/>
            <person name="Lal K."/>
            <person name="Jena J.K."/>
        </authorList>
    </citation>
    <scope>NUCLEOTIDE SEQUENCE [LARGE SCALE GENOMIC DNA]</scope>
    <source>
        <strain evidence="1">CM1030</strain>
        <tissue evidence="1">Blood</tissue>
    </source>
</reference>
<feature type="non-terminal residue" evidence="1">
    <location>
        <position position="1"/>
    </location>
</feature>
<gene>
    <name evidence="1" type="ORF">M9458_031646</name>
</gene>
<protein>
    <submittedName>
        <fullName evidence="1">Uncharacterized protein</fullName>
    </submittedName>
</protein>
<proteinExistence type="predicted"/>
<name>A0ABD0PBU9_CIRMR</name>
<dbReference type="AlphaFoldDB" id="A0ABD0PBU9"/>
<evidence type="ECO:0000313" key="2">
    <source>
        <dbReference type="Proteomes" id="UP001529510"/>
    </source>
</evidence>
<dbReference type="EMBL" id="JAMKFB020000016">
    <property type="protein sequence ID" value="KAL0171335.1"/>
    <property type="molecule type" value="Genomic_DNA"/>
</dbReference>
<keyword evidence="2" id="KW-1185">Reference proteome</keyword>